<evidence type="ECO:0000259" key="3">
    <source>
        <dbReference type="Pfam" id="PF01494"/>
    </source>
</evidence>
<dbReference type="eggNOG" id="COG0654">
    <property type="taxonomic scope" value="Bacteria"/>
</dbReference>
<feature type="domain" description="FAD-binding" evidence="3">
    <location>
        <begin position="15"/>
        <end position="356"/>
    </location>
</feature>
<accession>A0A1G9UXM9</accession>
<protein>
    <submittedName>
        <fullName evidence="4">p-hydroxybenzoate 3-monooxygenase</fullName>
    </submittedName>
</protein>
<dbReference type="NCBIfam" id="NF006091">
    <property type="entry name" value="PRK08243.1"/>
    <property type="match status" value="1"/>
</dbReference>
<dbReference type="Proteomes" id="UP000183376">
    <property type="component" value="Chromosome I"/>
</dbReference>
<name>A0A1G9UXM9_ALLAB</name>
<evidence type="ECO:0000313" key="5">
    <source>
        <dbReference type="Proteomes" id="UP000183376"/>
    </source>
</evidence>
<keyword evidence="4" id="KW-0503">Monooxygenase</keyword>
<dbReference type="PRINTS" id="PR00420">
    <property type="entry name" value="RNGMNOXGNASE"/>
</dbReference>
<keyword evidence="5" id="KW-1185">Reference proteome</keyword>
<dbReference type="RefSeq" id="WP_043813065.1">
    <property type="nucleotide sequence ID" value="NZ_JOEF01000021.1"/>
</dbReference>
<dbReference type="EMBL" id="LT629701">
    <property type="protein sequence ID" value="SDM64569.1"/>
    <property type="molecule type" value="Genomic_DNA"/>
</dbReference>
<dbReference type="GO" id="GO:0016709">
    <property type="term" value="F:oxidoreductase activity, acting on paired donors, with incorporation or reduction of molecular oxygen, NAD(P)H as one donor, and incorporation of one atom of oxygen"/>
    <property type="evidence" value="ECO:0007669"/>
    <property type="project" value="UniProtKB-ARBA"/>
</dbReference>
<dbReference type="Gene3D" id="3.50.50.60">
    <property type="entry name" value="FAD/NAD(P)-binding domain"/>
    <property type="match status" value="1"/>
</dbReference>
<dbReference type="InterPro" id="IPR002938">
    <property type="entry name" value="FAD-bd"/>
</dbReference>
<sequence>MLTRYHSVHADTVPAEVVVVGAGPAGLTLANLLRRNGIGCVVLERQSRRYVENRARAGLLEYRAVEMLRSHGLADRLLELGAPHGVCEFRIGGKRFILPYSDLYEGRTHYVYPQQELVKDLIEAFVDSGGDIRFEAKDVALHGISGSAPSVTWVGSDGEQHRVRCEFIAGCDGFRGVSRPSIPAGGVREFSHQPGIAWLGVLAEVPPSTEHVIYALHPKGFAGHMLRSPTVSRFFLQCPVDDSTAAWPDDRIWAELHERFAVPGSDWKLSEGRIIEKGVVDMRGHVTEPMAYGRLFLLGDAAHVITPVGAKGMNLALHDAEVLATALAGYYRGGDESGLTEYSETCLRRVWRCQEFSQWMTTAIHGTGDRFEDRTARTRLENLFRSPASAAWFAENYVGLM</sequence>
<evidence type="ECO:0000256" key="2">
    <source>
        <dbReference type="ARBA" id="ARBA00022827"/>
    </source>
</evidence>
<dbReference type="PANTHER" id="PTHR43004">
    <property type="entry name" value="TRK SYSTEM POTASSIUM UPTAKE PROTEIN"/>
    <property type="match status" value="1"/>
</dbReference>
<organism evidence="4 5">
    <name type="scientific">Allokutzneria albata</name>
    <name type="common">Kibdelosporangium albatum</name>
    <dbReference type="NCBI Taxonomy" id="211114"/>
    <lineage>
        <taxon>Bacteria</taxon>
        <taxon>Bacillati</taxon>
        <taxon>Actinomycetota</taxon>
        <taxon>Actinomycetes</taxon>
        <taxon>Pseudonocardiales</taxon>
        <taxon>Pseudonocardiaceae</taxon>
        <taxon>Allokutzneria</taxon>
    </lineage>
</organism>
<dbReference type="PANTHER" id="PTHR43004:SF3">
    <property type="entry name" value="P-HYDROXYBENZOATE HYDROXYLASE"/>
    <property type="match status" value="1"/>
</dbReference>
<dbReference type="SUPFAM" id="SSF54373">
    <property type="entry name" value="FAD-linked reductases, C-terminal domain"/>
    <property type="match status" value="1"/>
</dbReference>
<evidence type="ECO:0000256" key="1">
    <source>
        <dbReference type="ARBA" id="ARBA00022630"/>
    </source>
</evidence>
<dbReference type="Pfam" id="PF01494">
    <property type="entry name" value="FAD_binding_3"/>
    <property type="match status" value="1"/>
</dbReference>
<dbReference type="InterPro" id="IPR036188">
    <property type="entry name" value="FAD/NAD-bd_sf"/>
</dbReference>
<dbReference type="STRING" id="211114.SAMN04489726_2689"/>
<gene>
    <name evidence="4" type="ORF">SAMN04489726_2689</name>
</gene>
<reference evidence="4 5" key="1">
    <citation type="submission" date="2016-10" db="EMBL/GenBank/DDBJ databases">
        <authorList>
            <person name="de Groot N.N."/>
        </authorList>
    </citation>
    <scope>NUCLEOTIDE SEQUENCE [LARGE SCALE GENOMIC DNA]</scope>
    <source>
        <strain evidence="4 5">DSM 44149</strain>
    </source>
</reference>
<dbReference type="OrthoDB" id="9791689at2"/>
<dbReference type="GO" id="GO:0071949">
    <property type="term" value="F:FAD binding"/>
    <property type="evidence" value="ECO:0007669"/>
    <property type="project" value="InterPro"/>
</dbReference>
<evidence type="ECO:0000313" key="4">
    <source>
        <dbReference type="EMBL" id="SDM64569.1"/>
    </source>
</evidence>
<proteinExistence type="predicted"/>
<dbReference type="Gene3D" id="3.30.9.10">
    <property type="entry name" value="D-Amino Acid Oxidase, subunit A, domain 2"/>
    <property type="match status" value="1"/>
</dbReference>
<dbReference type="AlphaFoldDB" id="A0A1G9UXM9"/>
<keyword evidence="1" id="KW-0285">Flavoprotein</keyword>
<keyword evidence="4" id="KW-0560">Oxidoreductase</keyword>
<dbReference type="SUPFAM" id="SSF51905">
    <property type="entry name" value="FAD/NAD(P)-binding domain"/>
    <property type="match status" value="1"/>
</dbReference>
<keyword evidence="2" id="KW-0274">FAD</keyword>
<dbReference type="InterPro" id="IPR050641">
    <property type="entry name" value="RIFMO-like"/>
</dbReference>